<dbReference type="STRING" id="43041.A0A182JTZ8"/>
<evidence type="ECO:0000256" key="4">
    <source>
        <dbReference type="ARBA" id="ARBA00022490"/>
    </source>
</evidence>
<dbReference type="EnsemblMetazoa" id="ACHR001980-RA">
    <property type="protein sequence ID" value="ACHR001980-PA"/>
    <property type="gene ID" value="ACHR001980"/>
</dbReference>
<dbReference type="PANTHER" id="PTHR14871:SF1">
    <property type="entry name" value="DYNEIN REGULATORY COMPLEX PROTEIN 9"/>
    <property type="match status" value="1"/>
</dbReference>
<feature type="compositionally biased region" description="Basic residues" evidence="10">
    <location>
        <begin position="191"/>
        <end position="208"/>
    </location>
</feature>
<evidence type="ECO:0000256" key="1">
    <source>
        <dbReference type="ARBA" id="ARBA00004611"/>
    </source>
</evidence>
<dbReference type="InterPro" id="IPR000048">
    <property type="entry name" value="IQ_motif_EF-hand-BS"/>
</dbReference>
<dbReference type="Pfam" id="PF00612">
    <property type="entry name" value="IQ"/>
    <property type="match status" value="1"/>
</dbReference>
<feature type="region of interest" description="Disordered" evidence="10">
    <location>
        <begin position="187"/>
        <end position="208"/>
    </location>
</feature>
<evidence type="ECO:0000256" key="3">
    <source>
        <dbReference type="ARBA" id="ARBA00013738"/>
    </source>
</evidence>
<dbReference type="InterPro" id="IPR042618">
    <property type="entry name" value="IQCG"/>
</dbReference>
<evidence type="ECO:0000256" key="8">
    <source>
        <dbReference type="ARBA" id="ARBA00023273"/>
    </source>
</evidence>
<keyword evidence="8" id="KW-0966">Cell projection</keyword>
<dbReference type="VEuPathDB" id="VectorBase:ACHR001980"/>
<dbReference type="PROSITE" id="PS50096">
    <property type="entry name" value="IQ"/>
    <property type="match status" value="1"/>
</dbReference>
<evidence type="ECO:0000256" key="7">
    <source>
        <dbReference type="ARBA" id="ARBA00023212"/>
    </source>
</evidence>
<keyword evidence="7" id="KW-0206">Cytoskeleton</keyword>
<evidence type="ECO:0000256" key="9">
    <source>
        <dbReference type="ARBA" id="ARBA00032183"/>
    </source>
</evidence>
<comment type="similarity">
    <text evidence="2">Belongs to the DRC9 family.</text>
</comment>
<keyword evidence="5" id="KW-0282">Flagellum</keyword>
<reference evidence="12" key="1">
    <citation type="submission" date="2013-03" db="EMBL/GenBank/DDBJ databases">
        <title>The Genome Sequence of Anopheles christyi ACHKN1017.</title>
        <authorList>
            <consortium name="The Broad Institute Genomics Platform"/>
            <person name="Neafsey D.E."/>
            <person name="Besansky N."/>
            <person name="Walker B."/>
            <person name="Young S.K."/>
            <person name="Zeng Q."/>
            <person name="Gargeya S."/>
            <person name="Fitzgerald M."/>
            <person name="Haas B."/>
            <person name="Abouelleil A."/>
            <person name="Allen A.W."/>
            <person name="Alvarado L."/>
            <person name="Arachchi H.M."/>
            <person name="Berlin A.M."/>
            <person name="Chapman S.B."/>
            <person name="Gainer-Dewar J."/>
            <person name="Goldberg J."/>
            <person name="Griggs A."/>
            <person name="Gujja S."/>
            <person name="Hansen M."/>
            <person name="Howarth C."/>
            <person name="Imamovic A."/>
            <person name="Ireland A."/>
            <person name="Larimer J."/>
            <person name="McCowan C."/>
            <person name="Murphy C."/>
            <person name="Pearson M."/>
            <person name="Poon T.W."/>
            <person name="Priest M."/>
            <person name="Roberts A."/>
            <person name="Saif S."/>
            <person name="Shea T."/>
            <person name="Sisk P."/>
            <person name="Sykes S."/>
            <person name="Wortman J."/>
            <person name="Nusbaum C."/>
            <person name="Birren B."/>
        </authorList>
    </citation>
    <scope>NUCLEOTIDE SEQUENCE [LARGE SCALE GENOMIC DNA]</scope>
    <source>
        <strain evidence="12">ACHKN1017</strain>
    </source>
</reference>
<dbReference type="PANTHER" id="PTHR14871">
    <property type="entry name" value="DYNEIN REGULATORY COMPLEX PROTEIN 9"/>
    <property type="match status" value="1"/>
</dbReference>
<keyword evidence="4" id="KW-0963">Cytoplasm</keyword>
<keyword evidence="6" id="KW-0969">Cilium</keyword>
<reference evidence="11" key="2">
    <citation type="submission" date="2020-05" db="UniProtKB">
        <authorList>
            <consortium name="EnsemblMetazoa"/>
        </authorList>
    </citation>
    <scope>IDENTIFICATION</scope>
    <source>
        <strain evidence="11">ACHKN1017</strain>
    </source>
</reference>
<evidence type="ECO:0000256" key="2">
    <source>
        <dbReference type="ARBA" id="ARBA00008222"/>
    </source>
</evidence>
<keyword evidence="12" id="KW-1185">Reference proteome</keyword>
<dbReference type="Proteomes" id="UP000075881">
    <property type="component" value="Unassembled WGS sequence"/>
</dbReference>
<evidence type="ECO:0000313" key="12">
    <source>
        <dbReference type="Proteomes" id="UP000075881"/>
    </source>
</evidence>
<evidence type="ECO:0000256" key="6">
    <source>
        <dbReference type="ARBA" id="ARBA00023069"/>
    </source>
</evidence>
<dbReference type="GO" id="GO:0031514">
    <property type="term" value="C:motile cilium"/>
    <property type="evidence" value="ECO:0007669"/>
    <property type="project" value="TreeGrafter"/>
</dbReference>
<evidence type="ECO:0000256" key="5">
    <source>
        <dbReference type="ARBA" id="ARBA00022846"/>
    </source>
</evidence>
<evidence type="ECO:0000256" key="10">
    <source>
        <dbReference type="SAM" id="MobiDB-lite"/>
    </source>
</evidence>
<dbReference type="CDD" id="cd23766">
    <property type="entry name" value="IQCG"/>
    <property type="match status" value="1"/>
</dbReference>
<dbReference type="AlphaFoldDB" id="A0A182JTZ8"/>
<name>A0A182JTZ8_9DIPT</name>
<dbReference type="GO" id="GO:0044782">
    <property type="term" value="P:cilium organization"/>
    <property type="evidence" value="ECO:0007669"/>
    <property type="project" value="TreeGrafter"/>
</dbReference>
<organism evidence="11 12">
    <name type="scientific">Anopheles christyi</name>
    <dbReference type="NCBI Taxonomy" id="43041"/>
    <lineage>
        <taxon>Eukaryota</taxon>
        <taxon>Metazoa</taxon>
        <taxon>Ecdysozoa</taxon>
        <taxon>Arthropoda</taxon>
        <taxon>Hexapoda</taxon>
        <taxon>Insecta</taxon>
        <taxon>Pterygota</taxon>
        <taxon>Neoptera</taxon>
        <taxon>Endopterygota</taxon>
        <taxon>Diptera</taxon>
        <taxon>Nematocera</taxon>
        <taxon>Culicoidea</taxon>
        <taxon>Culicidae</taxon>
        <taxon>Anophelinae</taxon>
        <taxon>Anopheles</taxon>
    </lineage>
</organism>
<dbReference type="GO" id="GO:0005737">
    <property type="term" value="C:cytoplasm"/>
    <property type="evidence" value="ECO:0007669"/>
    <property type="project" value="TreeGrafter"/>
</dbReference>
<evidence type="ECO:0000313" key="11">
    <source>
        <dbReference type="EnsemblMetazoa" id="ACHR001980-PA"/>
    </source>
</evidence>
<protein>
    <recommendedName>
        <fullName evidence="3">Dynein regulatory complex protein 9</fullName>
    </recommendedName>
    <alternativeName>
        <fullName evidence="9">IQ domain-containing protein G</fullName>
    </alternativeName>
</protein>
<sequence>MDRCKKVQRLVKKFDVLKNQCHELNHQLHEESQIEMAKQRFVVLWESARKEQLQQSISLQVQLLRKEQTIVEEERANALQAAGTIDQYYDWKLASTEQLIEDWMSRFDREKEEQDARFQKARATEKYWSELLQIHEQQGREIELLETQLVHWETKAKYTVFCHRMATKLQAWWRGLMVRKGYGKFGTSGRNKGKKNKGLDKKSKKAKK</sequence>
<comment type="subcellular location">
    <subcellularLocation>
        <location evidence="1">Cytoplasm</location>
        <location evidence="1">Cytoskeleton</location>
        <location evidence="1">Flagellum axoneme</location>
    </subcellularLocation>
</comment>
<accession>A0A182JTZ8</accession>
<proteinExistence type="inferred from homology"/>